<name>A0A4V1QV05_9FIRM</name>
<dbReference type="AlphaFoldDB" id="A0A4V1QV05"/>
<feature type="signal peptide" evidence="2">
    <location>
        <begin position="1"/>
        <end position="23"/>
    </location>
</feature>
<organism evidence="3 4">
    <name type="scientific">Candidatus Borkfalkia ceftriaxoniphila</name>
    <dbReference type="NCBI Taxonomy" id="2508949"/>
    <lineage>
        <taxon>Bacteria</taxon>
        <taxon>Bacillati</taxon>
        <taxon>Bacillota</taxon>
        <taxon>Clostridia</taxon>
        <taxon>Christensenellales</taxon>
        <taxon>Christensenellaceae</taxon>
        <taxon>Candidatus Borkfalkia</taxon>
    </lineage>
</organism>
<evidence type="ECO:0000256" key="1">
    <source>
        <dbReference type="SAM" id="MobiDB-lite"/>
    </source>
</evidence>
<evidence type="ECO:0008006" key="5">
    <source>
        <dbReference type="Google" id="ProtNLM"/>
    </source>
</evidence>
<dbReference type="Proteomes" id="UP000291269">
    <property type="component" value="Unassembled WGS sequence"/>
</dbReference>
<protein>
    <recommendedName>
        <fullName evidence="5">Peptidyl-prolyl cis-trans isomerase</fullName>
    </recommendedName>
</protein>
<sequence>MKKKLIKILTLILVTAFALGCFAGCRIITTDNRKDMEQVVAEVNIGKDKTALKDTFESVFFGEDFNLTDEDVDKIVTTAEVSKLDLVSYFINYGYSMLQSGQASSYADVFETLMNSLTSRKMMLQFATLYYLNAGKVVVDADSVPDDDKEGAVITDGTIEIVSDISVEGYLKAADKSENDALRYLISDNNYNYALYGLRQSVNNALDSYEKAIIKNEDDSSSSSETDRAIPTGADTEETNSYPKNAEGNVDYQIYTGYNTADECGEYEKVEGSTVVTRKKAYNKFIKALENNYMLGEEDDITDVEKLPYFATEMKNQLEQMIINNFSDTLQISMTSAIEEENLGKKYNEIVNGQKSIFTSVSDYTTALDSVSDDTFILYSPQSGFGFVYNTLLPFSAGQSDALADYNNRLSNNVINQSEYYYYRNQLLSEVEATDQRASWFNGATDYSYQATGENYFGNSDYLFFEDNAGKIDKYDSYYAYNGKVTKNDDDTYTLEPNPITIDGFITEMQGYLDFVLGKTGSVTGSKTADFYKEQNYYKTENGNQVIDYSKLVYYKGKVNGVSEVSKDNYFVKDTVAYKALSAMNALQFAYTTDTAILNKYLGYSVAGKGNSTSYVKEFEYAAQTALQEGAGAISIVATDYGWHVIYVTYVFGEGNTYQDFNFADRNKEGTFSYQFYNAYKNVIADDYATTKQSEVTTILQDSSVTVYKNRYKDLSNLDQ</sequence>
<accession>A0A4V1QV05</accession>
<dbReference type="PROSITE" id="PS51257">
    <property type="entry name" value="PROKAR_LIPOPROTEIN"/>
    <property type="match status" value="1"/>
</dbReference>
<evidence type="ECO:0000256" key="2">
    <source>
        <dbReference type="SAM" id="SignalP"/>
    </source>
</evidence>
<evidence type="ECO:0000313" key="4">
    <source>
        <dbReference type="Proteomes" id="UP000291269"/>
    </source>
</evidence>
<proteinExistence type="predicted"/>
<evidence type="ECO:0000313" key="3">
    <source>
        <dbReference type="EMBL" id="RXZ60976.1"/>
    </source>
</evidence>
<reference evidence="3 4" key="1">
    <citation type="journal article" date="2019" name="Gut">
        <title>Antibiotics-induced monodominance of a novel gut bacterial order.</title>
        <authorList>
            <person name="Hildebrand F."/>
            <person name="Moitinho-Silva L."/>
            <person name="Blasche S."/>
            <person name="Jahn M.T."/>
            <person name="Gossmann T.I."/>
            <person name="Heuerta-Cepas J."/>
            <person name="Hercog R."/>
            <person name="Luetge M."/>
            <person name="Bahram M."/>
            <person name="Pryszlak A."/>
            <person name="Alves R.J."/>
            <person name="Waszak S.M."/>
            <person name="Zhu A."/>
            <person name="Ye L."/>
            <person name="Costea P.I."/>
            <person name="Aalvink S."/>
            <person name="Belzer C."/>
            <person name="Forslund S.K."/>
            <person name="Sunagawa S."/>
            <person name="Hentschel U."/>
            <person name="Merten C."/>
            <person name="Patil K.R."/>
            <person name="Benes V."/>
            <person name="Bork P."/>
        </authorList>
    </citation>
    <scope>NUCLEOTIDE SEQUENCE [LARGE SCALE GENOMIC DNA]</scope>
    <source>
        <strain evidence="3 4">HDS1380</strain>
    </source>
</reference>
<dbReference type="EMBL" id="SDOZ01000002">
    <property type="protein sequence ID" value="RXZ60976.1"/>
    <property type="molecule type" value="Genomic_DNA"/>
</dbReference>
<feature type="region of interest" description="Disordered" evidence="1">
    <location>
        <begin position="216"/>
        <end position="247"/>
    </location>
</feature>
<comment type="caution">
    <text evidence="3">The sequence shown here is derived from an EMBL/GenBank/DDBJ whole genome shotgun (WGS) entry which is preliminary data.</text>
</comment>
<keyword evidence="2" id="KW-0732">Signal</keyword>
<gene>
    <name evidence="3" type="ORF">ESZ91_00920</name>
</gene>
<feature type="chain" id="PRO_5039005491" description="Peptidyl-prolyl cis-trans isomerase" evidence="2">
    <location>
        <begin position="24"/>
        <end position="720"/>
    </location>
</feature>
<keyword evidence="4" id="KW-1185">Reference proteome</keyword>
<dbReference type="RefSeq" id="WP_129223189.1">
    <property type="nucleotide sequence ID" value="NZ_SDOZ01000002.1"/>
</dbReference>